<keyword evidence="3" id="KW-1185">Reference proteome</keyword>
<dbReference type="HOGENOM" id="CLU_056685_0_0_11"/>
<feature type="transmembrane region" description="Helical" evidence="1">
    <location>
        <begin position="207"/>
        <end position="231"/>
    </location>
</feature>
<organism evidence="2 3">
    <name type="scientific">Corynebacterium vitaeruminis DSM 20294</name>
    <dbReference type="NCBI Taxonomy" id="1224164"/>
    <lineage>
        <taxon>Bacteria</taxon>
        <taxon>Bacillati</taxon>
        <taxon>Actinomycetota</taxon>
        <taxon>Actinomycetes</taxon>
        <taxon>Mycobacteriales</taxon>
        <taxon>Corynebacteriaceae</taxon>
        <taxon>Corynebacterium</taxon>
    </lineage>
</organism>
<evidence type="ECO:0000313" key="2">
    <source>
        <dbReference type="EMBL" id="AHI23374.1"/>
    </source>
</evidence>
<protein>
    <submittedName>
        <fullName evidence="2">Uncharacterized protein</fullName>
    </submittedName>
</protein>
<proteinExistence type="predicted"/>
<dbReference type="AlphaFoldDB" id="W5Y3C4"/>
<feature type="transmembrane region" description="Helical" evidence="1">
    <location>
        <begin position="180"/>
        <end position="201"/>
    </location>
</feature>
<name>W5Y3C4_9CORY</name>
<evidence type="ECO:0000256" key="1">
    <source>
        <dbReference type="SAM" id="Phobius"/>
    </source>
</evidence>
<feature type="transmembrane region" description="Helical" evidence="1">
    <location>
        <begin position="12"/>
        <end position="32"/>
    </location>
</feature>
<dbReference type="Proteomes" id="UP000019222">
    <property type="component" value="Chromosome"/>
</dbReference>
<feature type="transmembrane region" description="Helical" evidence="1">
    <location>
        <begin position="140"/>
        <end position="159"/>
    </location>
</feature>
<dbReference type="NCBIfam" id="NF047644">
    <property type="entry name" value="TsoY_fam"/>
    <property type="match status" value="1"/>
</dbReference>
<feature type="transmembrane region" description="Helical" evidence="1">
    <location>
        <begin position="107"/>
        <end position="134"/>
    </location>
</feature>
<feature type="transmembrane region" description="Helical" evidence="1">
    <location>
        <begin position="243"/>
        <end position="263"/>
    </location>
</feature>
<dbReference type="RefSeq" id="WP_051483491.1">
    <property type="nucleotide sequence ID" value="NZ_CP004353.1"/>
</dbReference>
<evidence type="ECO:0000313" key="3">
    <source>
        <dbReference type="Proteomes" id="UP000019222"/>
    </source>
</evidence>
<dbReference type="eggNOG" id="ENOG502Z87Y">
    <property type="taxonomic scope" value="Bacteria"/>
</dbReference>
<feature type="transmembrane region" description="Helical" evidence="1">
    <location>
        <begin position="290"/>
        <end position="310"/>
    </location>
</feature>
<dbReference type="EMBL" id="CP004353">
    <property type="protein sequence ID" value="AHI23374.1"/>
    <property type="molecule type" value="Genomic_DNA"/>
</dbReference>
<dbReference type="KEGG" id="cvt:B843_09945"/>
<sequence length="403" mass="43228">MKNTLGEKYSPLYFLSSLGFGGMSVLFFMNLMHLTPHPKTAIPTFESVSAAWNAGGGLIRTMIAVAYIGIAMFFAIHLVLLAWNLRQLRAWKRTENYQAVVRSNAEVTLLAIPLTLGMTINGLFIVAAIAIPGLWGIVEYLFPAALIGYGLVGVLALVYMGRYMNRVLHNGFDFKANGGLNQLLSAFAFSMVAVGFAAPAAMSHVTATVVAGLMGAAFFGVISGLLFLIFLPMGVMSMLRYGLNLGNSATLWLGVPILTLWAITGLRSRHGLQSIASLTSDTKHPPSSTLVFLLLAVMLMAQLAFLFMGHRAMASNGFYRRFVFTTQEQSPAAFTLVCPGVALGVLSFFFLNVGLMKNGIVAAGSPGFVAVLVAAYAVQAVTIGLMVVLVRNQLLRPGVMLAR</sequence>
<dbReference type="InterPro" id="IPR059133">
    <property type="entry name" value="TsoY-like"/>
</dbReference>
<dbReference type="PATRIC" id="fig|1224164.3.peg.2010"/>
<reference evidence="2 3" key="1">
    <citation type="submission" date="2013-02" db="EMBL/GenBank/DDBJ databases">
        <title>The complete genome sequence of Corynebacterium vitaeruminis DSM 20294.</title>
        <authorList>
            <person name="Ruckert C."/>
            <person name="Albersmeier A."/>
            <person name="Kalinowski J."/>
        </authorList>
    </citation>
    <scope>NUCLEOTIDE SEQUENCE [LARGE SCALE GENOMIC DNA]</scope>
    <source>
        <strain evidence="3">ATCC 10234</strain>
    </source>
</reference>
<feature type="transmembrane region" description="Helical" evidence="1">
    <location>
        <begin position="331"/>
        <end position="355"/>
    </location>
</feature>
<keyword evidence="1" id="KW-0812">Transmembrane</keyword>
<feature type="transmembrane region" description="Helical" evidence="1">
    <location>
        <begin position="367"/>
        <end position="390"/>
    </location>
</feature>
<feature type="transmembrane region" description="Helical" evidence="1">
    <location>
        <begin position="62"/>
        <end position="86"/>
    </location>
</feature>
<dbReference type="STRING" id="1224164.B843_09945"/>
<keyword evidence="1" id="KW-0472">Membrane</keyword>
<gene>
    <name evidence="2" type="ORF">B843_09945</name>
</gene>
<keyword evidence="1" id="KW-1133">Transmembrane helix</keyword>
<accession>W5Y3C4</accession>